<sequence length="66" mass="7718">MSKINQIFDRLFAIKVPSDILLKSNYHVFQEMAESKELEGVRPPKDELRELFGKTYTICCSILRIN</sequence>
<dbReference type="EMBL" id="CP063414">
    <property type="protein sequence ID" value="UOE78275.1"/>
    <property type="molecule type" value="Genomic_DNA"/>
</dbReference>
<dbReference type="RefSeq" id="WP_013877293.1">
    <property type="nucleotide sequence ID" value="NZ_BHZK01000001.1"/>
</dbReference>
<dbReference type="AlphaFoldDB" id="A0AB38R644"/>
<evidence type="ECO:0000313" key="2">
    <source>
        <dbReference type="Proteomes" id="UP001058458"/>
    </source>
</evidence>
<proteinExistence type="predicted"/>
<dbReference type="Proteomes" id="UP001058458">
    <property type="component" value="Chromosome"/>
</dbReference>
<accession>A0AB38R644</accession>
<gene>
    <name evidence="1" type="ORF">IMI45_04860</name>
</gene>
<name>A0AB38R644_PARTM</name>
<organism evidence="1 2">
    <name type="scientific">Parageobacillus thermoglucosidasius</name>
    <name type="common">Geobacillus thermoglucosidasius</name>
    <dbReference type="NCBI Taxonomy" id="1426"/>
    <lineage>
        <taxon>Bacteria</taxon>
        <taxon>Bacillati</taxon>
        <taxon>Bacillota</taxon>
        <taxon>Bacilli</taxon>
        <taxon>Bacillales</taxon>
        <taxon>Anoxybacillaceae</taxon>
        <taxon>Parageobacillus</taxon>
    </lineage>
</organism>
<reference evidence="1" key="1">
    <citation type="submission" date="2020-10" db="EMBL/GenBank/DDBJ databases">
        <authorList>
            <person name="Delgado J.A."/>
            <person name="Gonzalez J.M."/>
        </authorList>
    </citation>
    <scope>NUCLEOTIDE SEQUENCE</scope>
    <source>
        <strain evidence="1">23.6</strain>
    </source>
</reference>
<protein>
    <submittedName>
        <fullName evidence="1">Uncharacterized protein</fullName>
    </submittedName>
</protein>
<evidence type="ECO:0000313" key="1">
    <source>
        <dbReference type="EMBL" id="UOE78275.1"/>
    </source>
</evidence>